<dbReference type="GO" id="GO:0003676">
    <property type="term" value="F:nucleic acid binding"/>
    <property type="evidence" value="ECO:0007669"/>
    <property type="project" value="InterPro"/>
</dbReference>
<feature type="active site" description="Proton acceptor" evidence="1">
    <location>
        <position position="94"/>
    </location>
</feature>
<dbReference type="OrthoDB" id="9811262at2"/>
<dbReference type="InterPro" id="IPR020821">
    <property type="entry name" value="ENPP1-3/EXOG-like_nuc-like"/>
</dbReference>
<dbReference type="InterPro" id="IPR040255">
    <property type="entry name" value="Non-specific_endonuclease"/>
</dbReference>
<keyword evidence="2" id="KW-0479">Metal-binding</keyword>
<name>A0A5B8USA5_9SPHI</name>
<evidence type="ECO:0000256" key="3">
    <source>
        <dbReference type="SAM" id="SignalP"/>
    </source>
</evidence>
<keyword evidence="3" id="KW-0732">Signal</keyword>
<dbReference type="SMART" id="SM00477">
    <property type="entry name" value="NUC"/>
    <property type="match status" value="1"/>
</dbReference>
<dbReference type="AlphaFoldDB" id="A0A5B8USA5"/>
<dbReference type="InterPro" id="IPR044929">
    <property type="entry name" value="DNA/RNA_non-sp_Endonuclease_sf"/>
</dbReference>
<feature type="domain" description="DNA/RNA non-specific endonuclease/pyrophosphatase/phosphodiesterase" evidence="5">
    <location>
        <begin position="25"/>
        <end position="217"/>
    </location>
</feature>
<dbReference type="Pfam" id="PF01223">
    <property type="entry name" value="Endonuclease_NS"/>
    <property type="match status" value="1"/>
</dbReference>
<gene>
    <name evidence="6" type="ORF">FRZ54_03825</name>
</gene>
<dbReference type="PANTHER" id="PTHR13966:SF5">
    <property type="entry name" value="ENDONUCLEASE G, MITOCHONDRIAL"/>
    <property type="match status" value="1"/>
</dbReference>
<evidence type="ECO:0000259" key="5">
    <source>
        <dbReference type="SMART" id="SM00892"/>
    </source>
</evidence>
<dbReference type="InterPro" id="IPR044925">
    <property type="entry name" value="His-Me_finger_sf"/>
</dbReference>
<dbReference type="EMBL" id="CP042436">
    <property type="protein sequence ID" value="QEC61748.1"/>
    <property type="molecule type" value="Genomic_DNA"/>
</dbReference>
<dbReference type="GO" id="GO:0004519">
    <property type="term" value="F:endonuclease activity"/>
    <property type="evidence" value="ECO:0007669"/>
    <property type="project" value="TreeGrafter"/>
</dbReference>
<dbReference type="GO" id="GO:0016787">
    <property type="term" value="F:hydrolase activity"/>
    <property type="evidence" value="ECO:0007669"/>
    <property type="project" value="InterPro"/>
</dbReference>
<evidence type="ECO:0000313" key="7">
    <source>
        <dbReference type="Proteomes" id="UP000321479"/>
    </source>
</evidence>
<organism evidence="6 7">
    <name type="scientific">Mucilaginibacter ginsenosidivorans</name>
    <dbReference type="NCBI Taxonomy" id="398053"/>
    <lineage>
        <taxon>Bacteria</taxon>
        <taxon>Pseudomonadati</taxon>
        <taxon>Bacteroidota</taxon>
        <taxon>Sphingobacteriia</taxon>
        <taxon>Sphingobacteriales</taxon>
        <taxon>Sphingobacteriaceae</taxon>
        <taxon>Mucilaginibacter</taxon>
    </lineage>
</organism>
<evidence type="ECO:0000256" key="1">
    <source>
        <dbReference type="PIRSR" id="PIRSR640255-1"/>
    </source>
</evidence>
<feature type="chain" id="PRO_5023053154" description="DNA/RNA non-specific endonuclease" evidence="3">
    <location>
        <begin position="19"/>
        <end position="217"/>
    </location>
</feature>
<protein>
    <recommendedName>
        <fullName evidence="8">DNA/RNA non-specific endonuclease</fullName>
    </recommendedName>
</protein>
<dbReference type="PANTHER" id="PTHR13966">
    <property type="entry name" value="ENDONUCLEASE RELATED"/>
    <property type="match status" value="1"/>
</dbReference>
<dbReference type="InterPro" id="IPR001604">
    <property type="entry name" value="Endo_G_ENPP1-like_dom"/>
</dbReference>
<dbReference type="Gene3D" id="3.40.570.10">
    <property type="entry name" value="Extracellular Endonuclease, subunit A"/>
    <property type="match status" value="1"/>
</dbReference>
<feature type="domain" description="ENPP1-3/EXOG-like endonuclease/phosphodiesterase" evidence="4">
    <location>
        <begin position="26"/>
        <end position="217"/>
    </location>
</feature>
<evidence type="ECO:0000259" key="4">
    <source>
        <dbReference type="SMART" id="SM00477"/>
    </source>
</evidence>
<evidence type="ECO:0000313" key="6">
    <source>
        <dbReference type="EMBL" id="QEC61748.1"/>
    </source>
</evidence>
<feature type="binding site" evidence="2">
    <location>
        <position position="125"/>
    </location>
    <ligand>
        <name>Mg(2+)</name>
        <dbReference type="ChEBI" id="CHEBI:18420"/>
        <note>catalytic</note>
    </ligand>
</feature>
<feature type="signal peptide" evidence="3">
    <location>
        <begin position="1"/>
        <end position="18"/>
    </location>
</feature>
<dbReference type="KEGG" id="mgin:FRZ54_03825"/>
<evidence type="ECO:0008006" key="8">
    <source>
        <dbReference type="Google" id="ProtNLM"/>
    </source>
</evidence>
<dbReference type="SMART" id="SM00892">
    <property type="entry name" value="Endonuclease_NS"/>
    <property type="match status" value="1"/>
</dbReference>
<dbReference type="GO" id="GO:0046872">
    <property type="term" value="F:metal ion binding"/>
    <property type="evidence" value="ECO:0007669"/>
    <property type="project" value="UniProtKB-KW"/>
</dbReference>
<dbReference type="Proteomes" id="UP000321479">
    <property type="component" value="Chromosome"/>
</dbReference>
<keyword evidence="7" id="KW-1185">Reference proteome</keyword>
<dbReference type="SUPFAM" id="SSF54060">
    <property type="entry name" value="His-Me finger endonucleases"/>
    <property type="match status" value="1"/>
</dbReference>
<proteinExistence type="predicted"/>
<reference evidence="6 7" key="1">
    <citation type="journal article" date="2017" name="Curr. Microbiol.">
        <title>Mucilaginibacter ginsenosidivorans sp. nov., Isolated from Soil of Ginseng Field.</title>
        <authorList>
            <person name="Kim M.M."/>
            <person name="Siddiqi M.Z."/>
            <person name="Im W.T."/>
        </authorList>
    </citation>
    <scope>NUCLEOTIDE SEQUENCE [LARGE SCALE GENOMIC DNA]</scope>
    <source>
        <strain evidence="6 7">Gsoil 3017</strain>
    </source>
</reference>
<sequence length="217" mass="24914">MKRLITILLCFWISTAIGQDTVTIVHHRYTTTFDTVLHYPVKVHWLVNAADVCPKGKPHHIERTNDFRPDSLLLSHTDLQPFYHLIVKKYDRGHNMDAADNSCNLADMHECFFFSNMTAQTKHLNQITWEQLEEHTRAMALSFGSAEVWCGSYGRKAKSGPMTIPSKCWKIIRYNQTIEAYVFPNTSTVSKKKYTQYKTTVAAIRAASHLPLAEIPQ</sequence>
<dbReference type="RefSeq" id="WP_147030325.1">
    <property type="nucleotide sequence ID" value="NZ_CP042436.1"/>
</dbReference>
<accession>A0A5B8USA5</accession>
<evidence type="ECO:0000256" key="2">
    <source>
        <dbReference type="PIRSR" id="PIRSR640255-2"/>
    </source>
</evidence>